<dbReference type="NCBIfam" id="TIGR01473">
    <property type="entry name" value="cyoE_ctaB"/>
    <property type="match status" value="1"/>
</dbReference>
<comment type="subcellular location">
    <subcellularLocation>
        <location evidence="1 14">Cell membrane</location>
        <topology evidence="1 14">Multi-pass membrane protein</topology>
    </subcellularLocation>
</comment>
<evidence type="ECO:0000256" key="2">
    <source>
        <dbReference type="ARBA" id="ARBA00004919"/>
    </source>
</evidence>
<evidence type="ECO:0000256" key="11">
    <source>
        <dbReference type="ARBA" id="ARBA00040810"/>
    </source>
</evidence>
<feature type="transmembrane region" description="Helical" evidence="14">
    <location>
        <begin position="240"/>
        <end position="257"/>
    </location>
</feature>
<feature type="transmembrane region" description="Helical" evidence="14">
    <location>
        <begin position="21"/>
        <end position="41"/>
    </location>
</feature>
<sequence length="302" mass="32787">MTERRTRESSLTERARDYLALTKPGIVRMCLVMTAGGMWLAPEPSHWTVWIAVLIGSACAVASANAFNMVMEREGDRKMKRTRMRPLPTGRMAAWEANVFAGLLALASMVILGFGTNWLTAGVALFALVSYTLVYTPLKRVTPLALVIGAVPGAIPPLLGWTAATNSLDLPGAVLFGILLVWQMPHFLAIAIFRKQDYANAGILTVPVVRGETVAKVQAIAWALLLIPVSLALTPLGVTGNLYMGLALAMGLVFLGWTIKGLSSKEFESDVRWARQVFVLSLVYLPALTLALVADLTWKAFF</sequence>
<evidence type="ECO:0000256" key="3">
    <source>
        <dbReference type="ARBA" id="ARBA00012292"/>
    </source>
</evidence>
<dbReference type="OrthoDB" id="9814417at2"/>
<evidence type="ECO:0000256" key="14">
    <source>
        <dbReference type="HAMAP-Rule" id="MF_00154"/>
    </source>
</evidence>
<feature type="transmembrane region" description="Helical" evidence="14">
    <location>
        <begin position="118"/>
        <end position="136"/>
    </location>
</feature>
<keyword evidence="6 14" id="KW-0812">Transmembrane</keyword>
<comment type="miscellaneous">
    <text evidence="14">Carbon 2 of the heme B porphyrin ring is defined according to the Fischer nomenclature.</text>
</comment>
<feature type="transmembrane region" description="Helical" evidence="14">
    <location>
        <begin position="47"/>
        <end position="71"/>
    </location>
</feature>
<evidence type="ECO:0000256" key="8">
    <source>
        <dbReference type="ARBA" id="ARBA00023133"/>
    </source>
</evidence>
<dbReference type="PANTHER" id="PTHR43448:SF7">
    <property type="entry name" value="4-HYDROXYBENZOATE SOLANESYLTRANSFERASE"/>
    <property type="match status" value="1"/>
</dbReference>
<organism evidence="15 16">
    <name type="scientific">Plesiocystis pacifica SIR-1</name>
    <dbReference type="NCBI Taxonomy" id="391625"/>
    <lineage>
        <taxon>Bacteria</taxon>
        <taxon>Pseudomonadati</taxon>
        <taxon>Myxococcota</taxon>
        <taxon>Polyangia</taxon>
        <taxon>Nannocystales</taxon>
        <taxon>Nannocystaceae</taxon>
        <taxon>Plesiocystis</taxon>
    </lineage>
</organism>
<evidence type="ECO:0000256" key="6">
    <source>
        <dbReference type="ARBA" id="ARBA00022692"/>
    </source>
</evidence>
<dbReference type="HAMAP" id="MF_00154">
    <property type="entry name" value="CyoE_CtaB"/>
    <property type="match status" value="1"/>
</dbReference>
<keyword evidence="4 14" id="KW-1003">Cell membrane</keyword>
<dbReference type="PANTHER" id="PTHR43448">
    <property type="entry name" value="PROTOHEME IX FARNESYLTRANSFERASE, MITOCHONDRIAL"/>
    <property type="match status" value="1"/>
</dbReference>
<evidence type="ECO:0000256" key="13">
    <source>
        <dbReference type="ARBA" id="ARBA00047690"/>
    </source>
</evidence>
<accession>A6GFL6</accession>
<keyword evidence="8 14" id="KW-0350">Heme biosynthesis</keyword>
<evidence type="ECO:0000313" key="16">
    <source>
        <dbReference type="Proteomes" id="UP000005801"/>
    </source>
</evidence>
<dbReference type="RefSeq" id="WP_006975506.1">
    <property type="nucleotide sequence ID" value="NZ_ABCS01000095.1"/>
</dbReference>
<dbReference type="AlphaFoldDB" id="A6GFL6"/>
<reference evidence="15 16" key="1">
    <citation type="submission" date="2007-06" db="EMBL/GenBank/DDBJ databases">
        <authorList>
            <person name="Shimkets L."/>
            <person name="Ferriera S."/>
            <person name="Johnson J."/>
            <person name="Kravitz S."/>
            <person name="Beeson K."/>
            <person name="Sutton G."/>
            <person name="Rogers Y.-H."/>
            <person name="Friedman R."/>
            <person name="Frazier M."/>
            <person name="Venter J.C."/>
        </authorList>
    </citation>
    <scope>NUCLEOTIDE SEQUENCE [LARGE SCALE GENOMIC DNA]</scope>
    <source>
        <strain evidence="15 16">SIR-1</strain>
    </source>
</reference>
<dbReference type="CDD" id="cd13957">
    <property type="entry name" value="PT_UbiA_Cox10"/>
    <property type="match status" value="1"/>
</dbReference>
<comment type="pathway">
    <text evidence="2 14">Porphyrin-containing compound metabolism; heme O biosynthesis; heme O from protoheme: step 1/1.</text>
</comment>
<evidence type="ECO:0000256" key="4">
    <source>
        <dbReference type="ARBA" id="ARBA00022475"/>
    </source>
</evidence>
<keyword evidence="5 14" id="KW-0808">Transferase</keyword>
<dbReference type="EMBL" id="ABCS01000095">
    <property type="protein sequence ID" value="EDM75330.1"/>
    <property type="molecule type" value="Genomic_DNA"/>
</dbReference>
<feature type="transmembrane region" description="Helical" evidence="14">
    <location>
        <begin position="170"/>
        <end position="193"/>
    </location>
</feature>
<dbReference type="InterPro" id="IPR044878">
    <property type="entry name" value="UbiA_sf"/>
</dbReference>
<dbReference type="NCBIfam" id="NF003349">
    <property type="entry name" value="PRK04375.1-2"/>
    <property type="match status" value="1"/>
</dbReference>
<dbReference type="STRING" id="391625.PPSIR1_01102"/>
<dbReference type="UniPathway" id="UPA00834">
    <property type="reaction ID" value="UER00712"/>
</dbReference>
<feature type="transmembrane region" description="Helical" evidence="14">
    <location>
        <begin position="214"/>
        <end position="234"/>
    </location>
</feature>
<dbReference type="GO" id="GO:0005886">
    <property type="term" value="C:plasma membrane"/>
    <property type="evidence" value="ECO:0007669"/>
    <property type="project" value="UniProtKB-SubCell"/>
</dbReference>
<dbReference type="InterPro" id="IPR000537">
    <property type="entry name" value="UbiA_prenyltransferase"/>
</dbReference>
<dbReference type="eggNOG" id="COG0109">
    <property type="taxonomic scope" value="Bacteria"/>
</dbReference>
<dbReference type="Gene3D" id="1.10.357.140">
    <property type="entry name" value="UbiA prenyltransferase"/>
    <property type="match status" value="1"/>
</dbReference>
<evidence type="ECO:0000256" key="5">
    <source>
        <dbReference type="ARBA" id="ARBA00022679"/>
    </source>
</evidence>
<evidence type="ECO:0000256" key="10">
    <source>
        <dbReference type="ARBA" id="ARBA00030253"/>
    </source>
</evidence>
<comment type="caution">
    <text evidence="15">The sequence shown here is derived from an EMBL/GenBank/DDBJ whole genome shotgun (WGS) entry which is preliminary data.</text>
</comment>
<comment type="catalytic activity">
    <reaction evidence="13 14">
        <text>heme b + (2E,6E)-farnesyl diphosphate + H2O = Fe(II)-heme o + diphosphate</text>
        <dbReference type="Rhea" id="RHEA:28070"/>
        <dbReference type="ChEBI" id="CHEBI:15377"/>
        <dbReference type="ChEBI" id="CHEBI:33019"/>
        <dbReference type="ChEBI" id="CHEBI:60344"/>
        <dbReference type="ChEBI" id="CHEBI:60530"/>
        <dbReference type="ChEBI" id="CHEBI:175763"/>
        <dbReference type="EC" id="2.5.1.141"/>
    </reaction>
</comment>
<evidence type="ECO:0000256" key="7">
    <source>
        <dbReference type="ARBA" id="ARBA00022989"/>
    </source>
</evidence>
<proteinExistence type="inferred from homology"/>
<evidence type="ECO:0000256" key="9">
    <source>
        <dbReference type="ARBA" id="ARBA00023136"/>
    </source>
</evidence>
<dbReference type="EC" id="2.5.1.141" evidence="3 14"/>
<dbReference type="Pfam" id="PF01040">
    <property type="entry name" value="UbiA"/>
    <property type="match status" value="1"/>
</dbReference>
<protein>
    <recommendedName>
        <fullName evidence="11 14">Protoheme IX farnesyltransferase</fullName>
        <ecNumber evidence="3 14">2.5.1.141</ecNumber>
    </recommendedName>
    <alternativeName>
        <fullName evidence="12 14">Heme B farnesyltransferase</fullName>
    </alternativeName>
    <alternativeName>
        <fullName evidence="10 14">Heme O synthase</fullName>
    </alternativeName>
</protein>
<dbReference type="GO" id="GO:0048034">
    <property type="term" value="P:heme O biosynthetic process"/>
    <property type="evidence" value="ECO:0007669"/>
    <property type="project" value="UniProtKB-UniRule"/>
</dbReference>
<comment type="function">
    <text evidence="14">Converts heme B (protoheme IX) to heme O by substitution of the vinyl group on carbon 2 of heme B porphyrin ring with a hydroxyethyl farnesyl side group.</text>
</comment>
<feature type="transmembrane region" description="Helical" evidence="14">
    <location>
        <begin position="143"/>
        <end position="164"/>
    </location>
</feature>
<feature type="transmembrane region" description="Helical" evidence="14">
    <location>
        <begin position="92"/>
        <end position="112"/>
    </location>
</feature>
<name>A6GFL6_9BACT</name>
<keyword evidence="16" id="KW-1185">Reference proteome</keyword>
<evidence type="ECO:0000256" key="1">
    <source>
        <dbReference type="ARBA" id="ARBA00004651"/>
    </source>
</evidence>
<evidence type="ECO:0000313" key="15">
    <source>
        <dbReference type="EMBL" id="EDM75330.1"/>
    </source>
</evidence>
<feature type="transmembrane region" description="Helical" evidence="14">
    <location>
        <begin position="277"/>
        <end position="298"/>
    </location>
</feature>
<gene>
    <name evidence="14" type="primary">ctaB</name>
    <name evidence="15" type="ORF">PPSIR1_01102</name>
</gene>
<keyword evidence="9 14" id="KW-0472">Membrane</keyword>
<evidence type="ECO:0000256" key="12">
    <source>
        <dbReference type="ARBA" id="ARBA00042475"/>
    </source>
</evidence>
<dbReference type="GO" id="GO:0008495">
    <property type="term" value="F:protoheme IX farnesyltransferase activity"/>
    <property type="evidence" value="ECO:0007669"/>
    <property type="project" value="UniProtKB-UniRule"/>
</dbReference>
<keyword evidence="7 14" id="KW-1133">Transmembrane helix</keyword>
<comment type="similarity">
    <text evidence="14">Belongs to the UbiA prenyltransferase family. Protoheme IX farnesyltransferase subfamily.</text>
</comment>
<dbReference type="InterPro" id="IPR006369">
    <property type="entry name" value="Protohaem_IX_farnesylTrfase"/>
</dbReference>
<dbReference type="Proteomes" id="UP000005801">
    <property type="component" value="Unassembled WGS sequence"/>
</dbReference>